<keyword evidence="7" id="KW-1185">Reference proteome</keyword>
<gene>
    <name evidence="6" type="ORF">Fcan01_04834</name>
</gene>
<comment type="similarity">
    <text evidence="1">Belongs to the amidase family.</text>
</comment>
<protein>
    <submittedName>
        <fullName evidence="6">Fatty acid amide hydrolase 1</fullName>
    </submittedName>
</protein>
<evidence type="ECO:0000313" key="7">
    <source>
        <dbReference type="Proteomes" id="UP000198287"/>
    </source>
</evidence>
<dbReference type="Proteomes" id="UP000198287">
    <property type="component" value="Unassembled WGS sequence"/>
</dbReference>
<dbReference type="PROSITE" id="PS00571">
    <property type="entry name" value="AMIDASES"/>
    <property type="match status" value="1"/>
</dbReference>
<dbReference type="InterPro" id="IPR052096">
    <property type="entry name" value="Endocannabinoid_amidase"/>
</dbReference>
<dbReference type="GO" id="GO:0004040">
    <property type="term" value="F:amidase activity"/>
    <property type="evidence" value="ECO:0007669"/>
    <property type="project" value="TreeGrafter"/>
</dbReference>
<dbReference type="Gene3D" id="3.90.1300.10">
    <property type="entry name" value="Amidase signature (AS) domain"/>
    <property type="match status" value="1"/>
</dbReference>
<evidence type="ECO:0000259" key="5">
    <source>
        <dbReference type="Pfam" id="PF01425"/>
    </source>
</evidence>
<dbReference type="PIRSF" id="PIRSF001221">
    <property type="entry name" value="Amidase_fungi"/>
    <property type="match status" value="1"/>
</dbReference>
<sequence>MEVKSRQELDKLVFKRQAERVESFKKLREEYNLDNDAASQAILQLDDATLLAKLRGGSLKATVVLKAYMAKALQVTDNCNCITEFIPQAKQWAEELDMPNAVKGPLHGLPIALKEDYDVEGMDSTLGFAKKLYQPAKKHAVLVKILRSLGAVPFAKTNVPQSLLSYACDNPIYGITTNPKNKFLSPGGSSGGSGAIMGGSGAVFSMGSDIGGSLRIPAHFNGAVTLRGTVDRLSVRGVNACIMDKLVGAVGVPGVIGNSASFVSLVYKELLKDSLQNKEDPRAVPIPWNDELYLSDNKLRIGYYTSLPFFPTIGDTGKTILDAKAALESLGHSVVEFQMPDDFHYIGIINALLHADGGKIFRELFHLEQIALATKGLVANAYAPEWKRKLVANMFPIFGGSSKRGAMLARTMLDARSSDDLWEKMYQKKLVRNYILDKMEEQELDLILCPVFPFPACKLAEAAELLFAVVYTMIWNIVDFPAGVLPFGVESGKNICAYDDEGDAMLKMAKESVTESAGMSIGVQLVAKPFKEELVLRVMTELEKTSKK</sequence>
<keyword evidence="2 6" id="KW-0378">Hydrolase</keyword>
<feature type="domain" description="Amidase" evidence="5">
    <location>
        <begin position="64"/>
        <end position="536"/>
    </location>
</feature>
<dbReference type="GO" id="GO:0009062">
    <property type="term" value="P:fatty acid catabolic process"/>
    <property type="evidence" value="ECO:0007669"/>
    <property type="project" value="TreeGrafter"/>
</dbReference>
<feature type="binding site" evidence="4">
    <location>
        <position position="189"/>
    </location>
    <ligand>
        <name>substrate</name>
    </ligand>
</feature>
<comment type="caution">
    <text evidence="6">The sequence shown here is derived from an EMBL/GenBank/DDBJ whole genome shotgun (WGS) entry which is preliminary data.</text>
</comment>
<reference evidence="6 7" key="1">
    <citation type="submission" date="2015-12" db="EMBL/GenBank/DDBJ databases">
        <title>The genome of Folsomia candida.</title>
        <authorList>
            <person name="Faddeeva A."/>
            <person name="Derks M.F."/>
            <person name="Anvar Y."/>
            <person name="Smit S."/>
            <person name="Van Straalen N."/>
            <person name="Roelofs D."/>
        </authorList>
    </citation>
    <scope>NUCLEOTIDE SEQUENCE [LARGE SCALE GENOMIC DNA]</scope>
    <source>
        <strain evidence="6 7">VU population</strain>
        <tissue evidence="6">Whole body</tissue>
    </source>
</reference>
<dbReference type="GO" id="GO:0017064">
    <property type="term" value="F:fatty acid amide hydrolase activity"/>
    <property type="evidence" value="ECO:0007669"/>
    <property type="project" value="TreeGrafter"/>
</dbReference>
<dbReference type="AlphaFoldDB" id="A0A226EU79"/>
<dbReference type="Pfam" id="PF01425">
    <property type="entry name" value="Amidase"/>
    <property type="match status" value="1"/>
</dbReference>
<evidence type="ECO:0000256" key="3">
    <source>
        <dbReference type="PIRSR" id="PIRSR001221-1"/>
    </source>
</evidence>
<dbReference type="EMBL" id="LNIX01000002">
    <property type="protein sequence ID" value="OXA61152.1"/>
    <property type="molecule type" value="Genomic_DNA"/>
</dbReference>
<feature type="active site" description="Acyl-ester intermediate" evidence="3">
    <location>
        <position position="213"/>
    </location>
</feature>
<feature type="active site" description="Charge relay system" evidence="3">
    <location>
        <position position="189"/>
    </location>
</feature>
<dbReference type="InterPro" id="IPR023631">
    <property type="entry name" value="Amidase_dom"/>
</dbReference>
<dbReference type="InterPro" id="IPR020556">
    <property type="entry name" value="Amidase_CS"/>
</dbReference>
<organism evidence="6 7">
    <name type="scientific">Folsomia candida</name>
    <name type="common">Springtail</name>
    <dbReference type="NCBI Taxonomy" id="158441"/>
    <lineage>
        <taxon>Eukaryota</taxon>
        <taxon>Metazoa</taxon>
        <taxon>Ecdysozoa</taxon>
        <taxon>Arthropoda</taxon>
        <taxon>Hexapoda</taxon>
        <taxon>Collembola</taxon>
        <taxon>Entomobryomorpha</taxon>
        <taxon>Isotomoidea</taxon>
        <taxon>Isotomidae</taxon>
        <taxon>Proisotominae</taxon>
        <taxon>Folsomia</taxon>
    </lineage>
</organism>
<dbReference type="PANTHER" id="PTHR45847:SF6">
    <property type="entry name" value="FATTY ACID AMIDE HYDROLASE"/>
    <property type="match status" value="1"/>
</dbReference>
<dbReference type="STRING" id="158441.A0A226EU79"/>
<dbReference type="SUPFAM" id="SSF75304">
    <property type="entry name" value="Amidase signature (AS) enzymes"/>
    <property type="match status" value="1"/>
</dbReference>
<name>A0A226EU79_FOLCA</name>
<evidence type="ECO:0000256" key="4">
    <source>
        <dbReference type="PIRSR" id="PIRSR001221-2"/>
    </source>
</evidence>
<dbReference type="OrthoDB" id="6428749at2759"/>
<evidence type="ECO:0000256" key="1">
    <source>
        <dbReference type="ARBA" id="ARBA00009199"/>
    </source>
</evidence>
<dbReference type="PANTHER" id="PTHR45847">
    <property type="entry name" value="FATTY ACID AMIDE HYDROLASE"/>
    <property type="match status" value="1"/>
</dbReference>
<feature type="binding site" evidence="4">
    <location>
        <begin position="210"/>
        <end position="213"/>
    </location>
    <ligand>
        <name>substrate</name>
    </ligand>
</feature>
<evidence type="ECO:0000313" key="6">
    <source>
        <dbReference type="EMBL" id="OXA61152.1"/>
    </source>
</evidence>
<dbReference type="OMA" id="RRAYWPD"/>
<feature type="binding site" evidence="4">
    <location>
        <position position="163"/>
    </location>
    <ligand>
        <name>substrate</name>
    </ligand>
</feature>
<feature type="active site" description="Charge relay system" evidence="3">
    <location>
        <position position="114"/>
    </location>
</feature>
<proteinExistence type="inferred from homology"/>
<dbReference type="InterPro" id="IPR036928">
    <property type="entry name" value="AS_sf"/>
</dbReference>
<accession>A0A226EU79</accession>
<evidence type="ECO:0000256" key="2">
    <source>
        <dbReference type="ARBA" id="ARBA00022801"/>
    </source>
</evidence>